<dbReference type="InterPro" id="IPR002909">
    <property type="entry name" value="IPT_dom"/>
</dbReference>
<keyword evidence="2" id="KW-0732">Signal</keyword>
<feature type="signal peptide" evidence="2">
    <location>
        <begin position="1"/>
        <end position="24"/>
    </location>
</feature>
<dbReference type="InterPro" id="IPR006311">
    <property type="entry name" value="TAT_signal"/>
</dbReference>
<proteinExistence type="predicted"/>
<dbReference type="RefSeq" id="WP_166780201.1">
    <property type="nucleotide sequence ID" value="NZ_JAAOYO010000003.1"/>
</dbReference>
<feature type="domain" description="Putative amidase" evidence="4">
    <location>
        <begin position="203"/>
        <end position="345"/>
    </location>
</feature>
<name>A0ABX0T6K3_9MICO</name>
<feature type="domain" description="IPT/TIG" evidence="3">
    <location>
        <begin position="70"/>
        <end position="138"/>
    </location>
</feature>
<accession>A0ABX0T6K3</accession>
<dbReference type="PROSITE" id="PS51318">
    <property type="entry name" value="TAT"/>
    <property type="match status" value="1"/>
</dbReference>
<gene>
    <name evidence="5" type="ORF">E9228_001739</name>
</gene>
<dbReference type="PANTHER" id="PTHR40032:SF1">
    <property type="entry name" value="EXPORTED PROTEIN"/>
    <property type="match status" value="1"/>
</dbReference>
<feature type="compositionally biased region" description="Gly residues" evidence="1">
    <location>
        <begin position="42"/>
        <end position="56"/>
    </location>
</feature>
<feature type="region of interest" description="Disordered" evidence="1">
    <location>
        <begin position="147"/>
        <end position="183"/>
    </location>
</feature>
<evidence type="ECO:0000256" key="1">
    <source>
        <dbReference type="SAM" id="MobiDB-lite"/>
    </source>
</evidence>
<dbReference type="Pfam" id="PF12671">
    <property type="entry name" value="Amidase_6"/>
    <property type="match status" value="1"/>
</dbReference>
<feature type="region of interest" description="Disordered" evidence="1">
    <location>
        <begin position="28"/>
        <end position="74"/>
    </location>
</feature>
<evidence type="ECO:0000259" key="4">
    <source>
        <dbReference type="Pfam" id="PF12671"/>
    </source>
</evidence>
<evidence type="ECO:0000313" key="6">
    <source>
        <dbReference type="Proteomes" id="UP001318300"/>
    </source>
</evidence>
<keyword evidence="6" id="KW-1185">Reference proteome</keyword>
<feature type="compositionally biased region" description="Polar residues" evidence="1">
    <location>
        <begin position="147"/>
        <end position="168"/>
    </location>
</feature>
<dbReference type="Gene3D" id="2.60.40.10">
    <property type="entry name" value="Immunoglobulins"/>
    <property type="match status" value="1"/>
</dbReference>
<protein>
    <recommendedName>
        <fullName evidence="7">IPT/TIG domain-containing protein</fullName>
    </recommendedName>
</protein>
<dbReference type="EMBL" id="JAAOYO010000003">
    <property type="protein sequence ID" value="NII41092.1"/>
    <property type="molecule type" value="Genomic_DNA"/>
</dbReference>
<evidence type="ECO:0000313" key="5">
    <source>
        <dbReference type="EMBL" id="NII41092.1"/>
    </source>
</evidence>
<organism evidence="5 6">
    <name type="scientific">Curtobacterium salicis</name>
    <dbReference type="NCBI Taxonomy" id="1779862"/>
    <lineage>
        <taxon>Bacteria</taxon>
        <taxon>Bacillati</taxon>
        <taxon>Actinomycetota</taxon>
        <taxon>Actinomycetes</taxon>
        <taxon>Micrococcales</taxon>
        <taxon>Microbacteriaceae</taxon>
        <taxon>Curtobacterium</taxon>
    </lineage>
</organism>
<evidence type="ECO:0000256" key="2">
    <source>
        <dbReference type="SAM" id="SignalP"/>
    </source>
</evidence>
<reference evidence="5 6" key="1">
    <citation type="submission" date="2020-03" db="EMBL/GenBank/DDBJ databases">
        <title>Above-ground endophytic microbial communities from plants in different locations in the United States.</title>
        <authorList>
            <person name="Frank C."/>
        </authorList>
    </citation>
    <scope>NUCLEOTIDE SEQUENCE [LARGE SCALE GENOMIC DNA]</scope>
    <source>
        <strain evidence="5 6">WW7</strain>
    </source>
</reference>
<dbReference type="InterPro" id="IPR014756">
    <property type="entry name" value="Ig_E-set"/>
</dbReference>
<dbReference type="Proteomes" id="UP001318300">
    <property type="component" value="Unassembled WGS sequence"/>
</dbReference>
<evidence type="ECO:0000259" key="3">
    <source>
        <dbReference type="Pfam" id="PF01833"/>
    </source>
</evidence>
<feature type="compositionally biased region" description="Low complexity" evidence="1">
    <location>
        <begin position="57"/>
        <end position="68"/>
    </location>
</feature>
<dbReference type="InterPro" id="IPR024301">
    <property type="entry name" value="Amidase_6"/>
</dbReference>
<dbReference type="PROSITE" id="PS51257">
    <property type="entry name" value="PROKAR_LIPOPROTEIN"/>
    <property type="match status" value="1"/>
</dbReference>
<evidence type="ECO:0008006" key="7">
    <source>
        <dbReference type="Google" id="ProtNLM"/>
    </source>
</evidence>
<comment type="caution">
    <text evidence="5">The sequence shown here is derived from an EMBL/GenBank/DDBJ whole genome shotgun (WGS) entry which is preliminary data.</text>
</comment>
<dbReference type="PANTHER" id="PTHR40032">
    <property type="entry name" value="EXPORTED PROTEIN-RELATED"/>
    <property type="match status" value="1"/>
</dbReference>
<dbReference type="InterPro" id="IPR013783">
    <property type="entry name" value="Ig-like_fold"/>
</dbReference>
<dbReference type="Pfam" id="PF01833">
    <property type="entry name" value="TIG"/>
    <property type="match status" value="1"/>
</dbReference>
<feature type="compositionally biased region" description="Low complexity" evidence="1">
    <location>
        <begin position="169"/>
        <end position="183"/>
    </location>
</feature>
<feature type="chain" id="PRO_5045263901" description="IPT/TIG domain-containing protein" evidence="2">
    <location>
        <begin position="25"/>
        <end position="362"/>
    </location>
</feature>
<dbReference type="SUPFAM" id="SSF81296">
    <property type="entry name" value="E set domains"/>
    <property type="match status" value="1"/>
</dbReference>
<sequence>MTAPITRRTLLSLAGITGVGFVAAACSSDGSGPGSASTPRGSGAGGSGATGTGAAGSGTASPRSGSGAKPTATSVAPAEIPLAGGVTVTVTGTGLASVAGVTVGGVAARDVAASATRVTFTAPHQAMYTAGSADVALFTTAVRPVASANQTSDGNGSAANDGQVGATQDSDAPTPTSTAAAVPDAGTAVATTTVAYAAKTDVDRQLEYAMRHWSDYNTAEYGTMNPIGGDCANYVNQTLQARGWQQRDDWYNRAGGAEHSATWTYCPAMDPWLDQNASTFGLTRRTSDERQHVKVGDIVMFDWNANGSPDHTTIVSEVFTESDGAIRIKSASHNQDGPYRDLDEMITVQHPGGTAWFHTFDA</sequence>